<name>A0ACC6P835_9BACL</name>
<organism evidence="1 2">
    <name type="scientific">Saccharibacillus sacchari</name>
    <dbReference type="NCBI Taxonomy" id="456493"/>
    <lineage>
        <taxon>Bacteria</taxon>
        <taxon>Bacillati</taxon>
        <taxon>Bacillota</taxon>
        <taxon>Bacilli</taxon>
        <taxon>Bacillales</taxon>
        <taxon>Paenibacillaceae</taxon>
        <taxon>Saccharibacillus</taxon>
    </lineage>
</organism>
<accession>A0ACC6P835</accession>
<keyword evidence="1" id="KW-0808">Transferase</keyword>
<dbReference type="EC" id="2.7.7.23" evidence="1"/>
<keyword evidence="2" id="KW-1185">Reference proteome</keyword>
<dbReference type="Proteomes" id="UP001380953">
    <property type="component" value="Unassembled WGS sequence"/>
</dbReference>
<protein>
    <submittedName>
        <fullName evidence="1">Bifunctional UDP-N-acetylglucosamine diphosphorylase/glucosamine-1-phosphate N-acetyltransferase GlmU</fullName>
        <ecNumber evidence="1">2.3.1.157</ecNumber>
        <ecNumber evidence="1">2.7.7.23</ecNumber>
    </submittedName>
</protein>
<dbReference type="EMBL" id="JBBKAR010000008">
    <property type="protein sequence ID" value="MEJ8302992.1"/>
    <property type="molecule type" value="Genomic_DNA"/>
</dbReference>
<evidence type="ECO:0000313" key="2">
    <source>
        <dbReference type="Proteomes" id="UP001380953"/>
    </source>
</evidence>
<sequence length="466" mass="49254">MKRMAIVLAAGKGKRMKSKLYKVLHPVCGKPMVGHVVNTVRLTNSERTVVIVGHGAEDVQAYLGDQAEYALQAEQLGTGHAVQQAEELLGKEEGTTILICGDTPLVRAETIEAMIALHEGEGAAATILTAVPEDPTGLGRIIRGEDGGVLRIVEQKDCTPEEAAVNEINTGTYCFDNRKLFDALSRVTNNNAQGEYYITDVIGILRGDGEKIAAYATRDLDESIGVNDRVVLSQAEAAMRERIVREHMLGGVTVIDPSSTYIGADVTIGSDTVLYPGTVITGQTTIGEDCKIGPNSEIENAVIGNGTAVSHSVVRDSKVGDHVSVGPFAHLRPGASLAEGVKVGNFVEVKNAEIGQDSKVSHLSYVGDAKVGSRVNIGCGAITVNYDGFNKSLTEIEDDAFVGSNVNLIAPVHVGQGAYVVAGSTITKQVPAGDLAIGRARQENKPGYADKIKARAKAKKEASKKQ</sequence>
<evidence type="ECO:0000313" key="1">
    <source>
        <dbReference type="EMBL" id="MEJ8302992.1"/>
    </source>
</evidence>
<keyword evidence="1" id="KW-0548">Nucleotidyltransferase</keyword>
<comment type="caution">
    <text evidence="1">The sequence shown here is derived from an EMBL/GenBank/DDBJ whole genome shotgun (WGS) entry which is preliminary data.</text>
</comment>
<proteinExistence type="predicted"/>
<dbReference type="EC" id="2.3.1.157" evidence="1"/>
<gene>
    <name evidence="1" type="primary">glmU</name>
    <name evidence="1" type="ORF">WKI47_03580</name>
</gene>
<reference evidence="1" key="1">
    <citation type="submission" date="2024-03" db="EMBL/GenBank/DDBJ databases">
        <title>Whole genome sequecning of epiphytes from Marcgravia umbellata leaves.</title>
        <authorList>
            <person name="Kumar G."/>
            <person name="Savka M.A."/>
        </authorList>
    </citation>
    <scope>NUCLEOTIDE SEQUENCE</scope>
    <source>
        <strain evidence="1">RIT_BL5</strain>
    </source>
</reference>
<keyword evidence="1" id="KW-0012">Acyltransferase</keyword>